<dbReference type="InterPro" id="IPR038286">
    <property type="entry name" value="IPK_sf"/>
</dbReference>
<dbReference type="SUPFAM" id="SSF56104">
    <property type="entry name" value="SAICAR synthase-like"/>
    <property type="match status" value="1"/>
</dbReference>
<dbReference type="GO" id="GO:0016301">
    <property type="term" value="F:kinase activity"/>
    <property type="evidence" value="ECO:0007669"/>
    <property type="project" value="UniProtKB-KW"/>
</dbReference>
<organism evidence="3 4">
    <name type="scientific">Piscirickettsia salmonis</name>
    <dbReference type="NCBI Taxonomy" id="1238"/>
    <lineage>
        <taxon>Bacteria</taxon>
        <taxon>Pseudomonadati</taxon>
        <taxon>Pseudomonadota</taxon>
        <taxon>Gammaproteobacteria</taxon>
        <taxon>Thiotrichales</taxon>
        <taxon>Piscirickettsiaceae</taxon>
        <taxon>Piscirickettsia</taxon>
    </lineage>
</organism>
<evidence type="ECO:0000313" key="4">
    <source>
        <dbReference type="Proteomes" id="UP000422232"/>
    </source>
</evidence>
<keyword evidence="4" id="KW-1185">Reference proteome</keyword>
<evidence type="ECO:0000256" key="2">
    <source>
        <dbReference type="ARBA" id="ARBA00022777"/>
    </source>
</evidence>
<dbReference type="InterPro" id="IPR005522">
    <property type="entry name" value="IPK"/>
</dbReference>
<dbReference type="EMBL" id="CP038908">
    <property type="protein sequence ID" value="QGO07123.1"/>
    <property type="molecule type" value="Genomic_DNA"/>
</dbReference>
<proteinExistence type="predicted"/>
<sequence length="203" mass="22510">MQNASLMDIKIGCQSTSYQETRKDKQPLQALVKAGRMKFLDSFYGSTVRGYRLEGYTKNGSPIAAKSTLAGCSKYYIAKELESLTDDGLKIVINIITKAINDIVSALTEQKVAFFSSSLLIAIDHDDPAKSQAKLIDLAHFVTHTDNQTEYEHAAKNMTKGLLEISSTFTAILNNKEPILMFQQQKNQQEGASTSMDLTNSYH</sequence>
<reference evidence="3 4" key="1">
    <citation type="submission" date="2019-04" db="EMBL/GenBank/DDBJ databases">
        <title>Complete genome sequencing of Piscirickettsia salmonis strain Psal-009.</title>
        <authorList>
            <person name="Schober I."/>
            <person name="Bunk B."/>
            <person name="Sproer C."/>
            <person name="Carril G.P."/>
            <person name="Riedel T."/>
            <person name="Flores-Herrera P.A."/>
            <person name="Nourdin-Galindo G."/>
            <person name="Marshall S.H."/>
            <person name="Overmann J."/>
        </authorList>
    </citation>
    <scope>NUCLEOTIDE SEQUENCE [LARGE SCALE GENOMIC DNA]</scope>
    <source>
        <strain evidence="3 4">Psal-009</strain>
    </source>
</reference>
<name>A0A9Q6PXZ7_PISSA</name>
<protein>
    <submittedName>
        <fullName evidence="3">Inositol polyphosphate kinase</fullName>
    </submittedName>
</protein>
<dbReference type="AlphaFoldDB" id="A0A9Q6PXZ7"/>
<evidence type="ECO:0000313" key="3">
    <source>
        <dbReference type="EMBL" id="QGO07123.1"/>
    </source>
</evidence>
<dbReference type="Pfam" id="PF03770">
    <property type="entry name" value="IPK"/>
    <property type="match status" value="1"/>
</dbReference>
<keyword evidence="2 3" id="KW-0418">Kinase</keyword>
<evidence type="ECO:0000256" key="1">
    <source>
        <dbReference type="ARBA" id="ARBA00022679"/>
    </source>
</evidence>
<keyword evidence="1" id="KW-0808">Transferase</keyword>
<gene>
    <name evidence="3" type="ORF">Psal009_03060</name>
</gene>
<accession>A0A9Q6PXZ7</accession>
<dbReference type="Proteomes" id="UP000422232">
    <property type="component" value="Chromosome"/>
</dbReference>
<dbReference type="RefSeq" id="WP_257786780.1">
    <property type="nucleotide sequence ID" value="NZ_CP013773.1"/>
</dbReference>
<dbReference type="Gene3D" id="3.30.470.160">
    <property type="entry name" value="Inositol polyphosphate kinase"/>
    <property type="match status" value="1"/>
</dbReference>
<dbReference type="GO" id="GO:0032958">
    <property type="term" value="P:inositol phosphate biosynthetic process"/>
    <property type="evidence" value="ECO:0007669"/>
    <property type="project" value="InterPro"/>
</dbReference>